<name>A0A835B6B0_9POAL</name>
<accession>A0A835B6B0</accession>
<organism evidence="2 3">
    <name type="scientific">Digitaria exilis</name>
    <dbReference type="NCBI Taxonomy" id="1010633"/>
    <lineage>
        <taxon>Eukaryota</taxon>
        <taxon>Viridiplantae</taxon>
        <taxon>Streptophyta</taxon>
        <taxon>Embryophyta</taxon>
        <taxon>Tracheophyta</taxon>
        <taxon>Spermatophyta</taxon>
        <taxon>Magnoliopsida</taxon>
        <taxon>Liliopsida</taxon>
        <taxon>Poales</taxon>
        <taxon>Poaceae</taxon>
        <taxon>PACMAD clade</taxon>
        <taxon>Panicoideae</taxon>
        <taxon>Panicodae</taxon>
        <taxon>Paniceae</taxon>
        <taxon>Anthephorinae</taxon>
        <taxon>Digitaria</taxon>
    </lineage>
</organism>
<feature type="compositionally biased region" description="Low complexity" evidence="1">
    <location>
        <begin position="1"/>
        <end position="25"/>
    </location>
</feature>
<dbReference type="PANTHER" id="PTHR44042">
    <property type="entry name" value="DUPLICATED HOMEODOMAIN-LIKE SUPERFAMILY PROTEIN-RELATED"/>
    <property type="match status" value="1"/>
</dbReference>
<comment type="caution">
    <text evidence="2">The sequence shown here is derived from an EMBL/GenBank/DDBJ whole genome shotgun (WGS) entry which is preliminary data.</text>
</comment>
<gene>
    <name evidence="2" type="ORF">HU200_041876</name>
</gene>
<reference evidence="2" key="1">
    <citation type="submission" date="2020-07" db="EMBL/GenBank/DDBJ databases">
        <title>Genome sequence and genetic diversity analysis of an under-domesticated orphan crop, white fonio (Digitaria exilis).</title>
        <authorList>
            <person name="Bennetzen J.L."/>
            <person name="Chen S."/>
            <person name="Ma X."/>
            <person name="Wang X."/>
            <person name="Yssel A.E.J."/>
            <person name="Chaluvadi S.R."/>
            <person name="Johnson M."/>
            <person name="Gangashetty P."/>
            <person name="Hamidou F."/>
            <person name="Sanogo M.D."/>
            <person name="Zwaenepoel A."/>
            <person name="Wallace J."/>
            <person name="Van De Peer Y."/>
            <person name="Van Deynze A."/>
        </authorList>
    </citation>
    <scope>NUCLEOTIDE SEQUENCE</scope>
    <source>
        <tissue evidence="2">Leaves</tissue>
    </source>
</reference>
<dbReference type="InterPro" id="IPR009057">
    <property type="entry name" value="Homeodomain-like_sf"/>
</dbReference>
<proteinExistence type="predicted"/>
<keyword evidence="3" id="KW-1185">Reference proteome</keyword>
<feature type="region of interest" description="Disordered" evidence="1">
    <location>
        <begin position="1"/>
        <end position="34"/>
    </location>
</feature>
<dbReference type="OrthoDB" id="118550at2759"/>
<evidence type="ECO:0000313" key="2">
    <source>
        <dbReference type="EMBL" id="KAF8689544.1"/>
    </source>
</evidence>
<dbReference type="PANTHER" id="PTHR44042:SF62">
    <property type="entry name" value="OS02G0511200 PROTEIN"/>
    <property type="match status" value="1"/>
</dbReference>
<feature type="compositionally biased region" description="Acidic residues" evidence="1">
    <location>
        <begin position="253"/>
        <end position="264"/>
    </location>
</feature>
<feature type="region of interest" description="Disordered" evidence="1">
    <location>
        <begin position="237"/>
        <end position="277"/>
    </location>
</feature>
<feature type="region of interest" description="Disordered" evidence="1">
    <location>
        <begin position="138"/>
        <end position="166"/>
    </location>
</feature>
<protein>
    <recommendedName>
        <fullName evidence="4">Myb-like domain-containing protein</fullName>
    </recommendedName>
</protein>
<sequence length="277" mass="29504">MPHDGSSAATAAPPLASSSSSASPSPEKEPTWSRRDDKFLELLLFARNAAINAHDASSFLGGKTPAQMHERCSFMFEEIRHVLQAMYVETPREWDDTEITAAASTPKSAAEEEEVAPGAVVVAAQPVAAAAAAENSAAARDAGGGGGCGNRQTRRKTKKPVQWTHEEHKYAHPGLDLYRGNWNVMSREYLTNKTASQIASHHQKGESNRCKRASIHDITEHGIAAIAAAAAAAAARGAAAAAWKDGASARGQDDEEREPAESGEDGLGPVEEFPWRR</sequence>
<dbReference type="EMBL" id="JACEFO010002015">
    <property type="protein sequence ID" value="KAF8689544.1"/>
    <property type="molecule type" value="Genomic_DNA"/>
</dbReference>
<dbReference type="SUPFAM" id="SSF46689">
    <property type="entry name" value="Homeodomain-like"/>
    <property type="match status" value="1"/>
</dbReference>
<evidence type="ECO:0000256" key="1">
    <source>
        <dbReference type="SAM" id="MobiDB-lite"/>
    </source>
</evidence>
<evidence type="ECO:0000313" key="3">
    <source>
        <dbReference type="Proteomes" id="UP000636709"/>
    </source>
</evidence>
<evidence type="ECO:0008006" key="4">
    <source>
        <dbReference type="Google" id="ProtNLM"/>
    </source>
</evidence>
<dbReference type="Proteomes" id="UP000636709">
    <property type="component" value="Unassembled WGS sequence"/>
</dbReference>
<dbReference type="AlphaFoldDB" id="A0A835B6B0"/>